<dbReference type="Proteomes" id="UP000518266">
    <property type="component" value="Unassembled WGS sequence"/>
</dbReference>
<organism evidence="3 4">
    <name type="scientific">Dissostichus mawsoni</name>
    <name type="common">Antarctic cod</name>
    <dbReference type="NCBI Taxonomy" id="36200"/>
    <lineage>
        <taxon>Eukaryota</taxon>
        <taxon>Metazoa</taxon>
        <taxon>Chordata</taxon>
        <taxon>Craniata</taxon>
        <taxon>Vertebrata</taxon>
        <taxon>Euteleostomi</taxon>
        <taxon>Actinopterygii</taxon>
        <taxon>Neopterygii</taxon>
        <taxon>Teleostei</taxon>
        <taxon>Neoteleostei</taxon>
        <taxon>Acanthomorphata</taxon>
        <taxon>Eupercaria</taxon>
        <taxon>Perciformes</taxon>
        <taxon>Notothenioidei</taxon>
        <taxon>Nototheniidae</taxon>
        <taxon>Dissostichus</taxon>
    </lineage>
</organism>
<protein>
    <submittedName>
        <fullName evidence="3">Uncharacterized protein</fullName>
    </submittedName>
</protein>
<keyword evidence="4" id="KW-1185">Reference proteome</keyword>
<feature type="chain" id="PRO_5029551907" evidence="2">
    <location>
        <begin position="23"/>
        <end position="270"/>
    </location>
</feature>
<evidence type="ECO:0000313" key="3">
    <source>
        <dbReference type="EMBL" id="KAF3833150.1"/>
    </source>
</evidence>
<keyword evidence="1" id="KW-0812">Transmembrane</keyword>
<dbReference type="OrthoDB" id="283575at2759"/>
<proteinExistence type="predicted"/>
<evidence type="ECO:0000256" key="1">
    <source>
        <dbReference type="SAM" id="Phobius"/>
    </source>
</evidence>
<keyword evidence="2" id="KW-0732">Signal</keyword>
<reference evidence="3 4" key="1">
    <citation type="submission" date="2020-03" db="EMBL/GenBank/DDBJ databases">
        <title>Dissostichus mawsoni Genome sequencing and assembly.</title>
        <authorList>
            <person name="Park H."/>
        </authorList>
    </citation>
    <scope>NUCLEOTIDE SEQUENCE [LARGE SCALE GENOMIC DNA]</scope>
    <source>
        <strain evidence="3">DM0001</strain>
        <tissue evidence="3">Muscle</tissue>
    </source>
</reference>
<accession>A0A7J5X823</accession>
<gene>
    <name evidence="3" type="ORF">F7725_026815</name>
</gene>
<evidence type="ECO:0000256" key="2">
    <source>
        <dbReference type="SAM" id="SignalP"/>
    </source>
</evidence>
<sequence length="270" mass="29883">MVHKESKMVPLLLLLLLPQSLADRVCLNISNGLLSVNMTDARIIHNIIETTQLEPGDSMIHDMKAISLNVVNIGEANLSSSSPTFKIDAPQLLPDNTSFIPDIWLPVNALRAIPEDERVIGLVSYMQCSQFQFKQGEISSMVLRIELQGKHRLQNLKTPITMTFGISPNARLDISSGKQTDVRPIIAKLTLFATMRDPIAKIHWEILSIISYIGCGLSAFFTALSLRALFLLNTTFLLTEWGATIELDWVCVCGGSHALLPALLFHLDGH</sequence>
<evidence type="ECO:0000313" key="4">
    <source>
        <dbReference type="Proteomes" id="UP000518266"/>
    </source>
</evidence>
<dbReference type="EMBL" id="JAAKFY010000027">
    <property type="protein sequence ID" value="KAF3833150.1"/>
    <property type="molecule type" value="Genomic_DNA"/>
</dbReference>
<name>A0A7J5X823_DISMA</name>
<comment type="caution">
    <text evidence="3">The sequence shown here is derived from an EMBL/GenBank/DDBJ whole genome shotgun (WGS) entry which is preliminary data.</text>
</comment>
<keyword evidence="1" id="KW-1133">Transmembrane helix</keyword>
<keyword evidence="1" id="KW-0472">Membrane</keyword>
<feature type="transmembrane region" description="Helical" evidence="1">
    <location>
        <begin position="209"/>
        <end position="230"/>
    </location>
</feature>
<feature type="signal peptide" evidence="2">
    <location>
        <begin position="1"/>
        <end position="22"/>
    </location>
</feature>
<dbReference type="AlphaFoldDB" id="A0A7J5X823"/>